<dbReference type="EMBL" id="CP045903">
    <property type="protein sequence ID" value="QQP39527.1"/>
    <property type="molecule type" value="Genomic_DNA"/>
</dbReference>
<accession>A0A7T8GXB5</accession>
<feature type="domain" description="Histone deacetylase complex subunit SAP30 zinc-finger" evidence="2">
    <location>
        <begin position="33"/>
        <end position="72"/>
    </location>
</feature>
<reference evidence="4" key="1">
    <citation type="submission" date="2021-01" db="EMBL/GenBank/DDBJ databases">
        <title>Caligus Genome Assembly.</title>
        <authorList>
            <person name="Gallardo-Escarate C."/>
        </authorList>
    </citation>
    <scope>NUCLEOTIDE SEQUENCE [LARGE SCALE GENOMIC DNA]</scope>
</reference>
<sequence>VPPPGKGCSVEEDDNYWSNGGGAVPGGVPVESRRCCLVENGRRCTKEAGYASYNKLIQKTVTQRKLKLHMDTS</sequence>
<feature type="non-terminal residue" evidence="3">
    <location>
        <position position="1"/>
    </location>
</feature>
<proteinExistence type="predicted"/>
<keyword evidence="4" id="KW-1185">Reference proteome</keyword>
<gene>
    <name evidence="3" type="ORF">FKW44_020442</name>
</gene>
<feature type="region of interest" description="Disordered" evidence="1">
    <location>
        <begin position="1"/>
        <end position="23"/>
    </location>
</feature>
<dbReference type="AlphaFoldDB" id="A0A7T8GXB5"/>
<organism evidence="3 4">
    <name type="scientific">Caligus rogercresseyi</name>
    <name type="common">Sea louse</name>
    <dbReference type="NCBI Taxonomy" id="217165"/>
    <lineage>
        <taxon>Eukaryota</taxon>
        <taxon>Metazoa</taxon>
        <taxon>Ecdysozoa</taxon>
        <taxon>Arthropoda</taxon>
        <taxon>Crustacea</taxon>
        <taxon>Multicrustacea</taxon>
        <taxon>Hexanauplia</taxon>
        <taxon>Copepoda</taxon>
        <taxon>Siphonostomatoida</taxon>
        <taxon>Caligidae</taxon>
        <taxon>Caligus</taxon>
    </lineage>
</organism>
<dbReference type="Pfam" id="PF13866">
    <property type="entry name" value="zf-SAP30"/>
    <property type="match status" value="1"/>
</dbReference>
<protein>
    <recommendedName>
        <fullName evidence="2">Histone deacetylase complex subunit SAP30 zinc-finger domain-containing protein</fullName>
    </recommendedName>
</protein>
<dbReference type="Proteomes" id="UP000595437">
    <property type="component" value="Chromosome 14"/>
</dbReference>
<evidence type="ECO:0000259" key="2">
    <source>
        <dbReference type="Pfam" id="PF13866"/>
    </source>
</evidence>
<feature type="non-terminal residue" evidence="3">
    <location>
        <position position="73"/>
    </location>
</feature>
<dbReference type="Gene3D" id="3.40.1800.30">
    <property type="match status" value="1"/>
</dbReference>
<dbReference type="InterPro" id="IPR025717">
    <property type="entry name" value="SAP30_zn-finger"/>
</dbReference>
<dbReference type="OrthoDB" id="510958at2759"/>
<evidence type="ECO:0000313" key="4">
    <source>
        <dbReference type="Proteomes" id="UP000595437"/>
    </source>
</evidence>
<name>A0A7T8GXB5_CALRO</name>
<evidence type="ECO:0000313" key="3">
    <source>
        <dbReference type="EMBL" id="QQP39527.1"/>
    </source>
</evidence>
<evidence type="ECO:0000256" key="1">
    <source>
        <dbReference type="SAM" id="MobiDB-lite"/>
    </source>
</evidence>